<protein>
    <submittedName>
        <fullName evidence="1">Uncharacterized protein</fullName>
    </submittedName>
</protein>
<reference evidence="1" key="1">
    <citation type="submission" date="2023-10" db="EMBL/GenBank/DDBJ databases">
        <authorList>
            <person name="Chen Y."/>
            <person name="Shah S."/>
            <person name="Dougan E. K."/>
            <person name="Thang M."/>
            <person name="Chan C."/>
        </authorList>
    </citation>
    <scope>NUCLEOTIDE SEQUENCE [LARGE SCALE GENOMIC DNA]</scope>
</reference>
<keyword evidence="2" id="KW-1185">Reference proteome</keyword>
<evidence type="ECO:0000313" key="2">
    <source>
        <dbReference type="Proteomes" id="UP001189429"/>
    </source>
</evidence>
<name>A0ABN9Q675_9DINO</name>
<dbReference type="Proteomes" id="UP001189429">
    <property type="component" value="Unassembled WGS sequence"/>
</dbReference>
<gene>
    <name evidence="1" type="ORF">PCOR1329_LOCUS8324</name>
</gene>
<proteinExistence type="predicted"/>
<dbReference type="EMBL" id="CAUYUJ010002281">
    <property type="protein sequence ID" value="CAK0800044.1"/>
    <property type="molecule type" value="Genomic_DNA"/>
</dbReference>
<sequence length="99" mass="11055">MRLLDDDEGMGEVCLALLRGRALAINPNLFYARPTIAGLHLQFARTARTRREVAAQLREARAVLAEHVGRRPEDTDSGRLLDQLVKALEMFDDQTAQAP</sequence>
<organism evidence="1 2">
    <name type="scientific">Prorocentrum cordatum</name>
    <dbReference type="NCBI Taxonomy" id="2364126"/>
    <lineage>
        <taxon>Eukaryota</taxon>
        <taxon>Sar</taxon>
        <taxon>Alveolata</taxon>
        <taxon>Dinophyceae</taxon>
        <taxon>Prorocentrales</taxon>
        <taxon>Prorocentraceae</taxon>
        <taxon>Prorocentrum</taxon>
    </lineage>
</organism>
<accession>A0ABN9Q675</accession>
<evidence type="ECO:0000313" key="1">
    <source>
        <dbReference type="EMBL" id="CAK0800044.1"/>
    </source>
</evidence>
<comment type="caution">
    <text evidence="1">The sequence shown here is derived from an EMBL/GenBank/DDBJ whole genome shotgun (WGS) entry which is preliminary data.</text>
</comment>